<dbReference type="Pfam" id="PF12555">
    <property type="entry name" value="SteA-like_C"/>
    <property type="match status" value="1"/>
</dbReference>
<evidence type="ECO:0000313" key="9">
    <source>
        <dbReference type="Proteomes" id="UP000189464"/>
    </source>
</evidence>
<dbReference type="STRING" id="1833852.B0537_05125"/>
<dbReference type="NCBIfam" id="NF040608">
    <property type="entry name" value="division_SteA"/>
    <property type="match status" value="1"/>
</dbReference>
<feature type="domain" description="Thiamin pyrophosphokinase catalytic" evidence="6">
    <location>
        <begin position="193"/>
        <end position="226"/>
    </location>
</feature>
<dbReference type="Gene3D" id="3.40.50.10240">
    <property type="entry name" value="Thiamin pyrophosphokinase, catalytic domain"/>
    <property type="match status" value="1"/>
</dbReference>
<keyword evidence="4" id="KW-0067">ATP-binding</keyword>
<dbReference type="Pfam" id="PF04263">
    <property type="entry name" value="TPK_catalytic"/>
    <property type="match status" value="1"/>
</dbReference>
<dbReference type="EMBL" id="CP019698">
    <property type="protein sequence ID" value="AQS58522.1"/>
    <property type="molecule type" value="Genomic_DNA"/>
</dbReference>
<keyword evidence="5" id="KW-1133">Transmembrane helix</keyword>
<evidence type="ECO:0000259" key="7">
    <source>
        <dbReference type="Pfam" id="PF12555"/>
    </source>
</evidence>
<dbReference type="GO" id="GO:0009229">
    <property type="term" value="P:thiamine diphosphate biosynthetic process"/>
    <property type="evidence" value="ECO:0007669"/>
    <property type="project" value="InterPro"/>
</dbReference>
<reference evidence="8 9" key="1">
    <citation type="journal article" date="2016" name="Int. J. Syst. Evol. Microbiol.">
        <title>Desulfotomaculum ferrireducens sp. nov., a moderately thermophilic sulfate-reducing and dissimilatory Fe(III)-reducing bacterium isolated from compost.</title>
        <authorList>
            <person name="Yang G."/>
            <person name="Guo J."/>
            <person name="Zhuang L."/>
            <person name="Yuan Y."/>
            <person name="Zhou S."/>
        </authorList>
    </citation>
    <scope>NUCLEOTIDE SEQUENCE [LARGE SCALE GENOMIC DNA]</scope>
    <source>
        <strain evidence="8 9">GSS09</strain>
    </source>
</reference>
<evidence type="ECO:0000256" key="1">
    <source>
        <dbReference type="ARBA" id="ARBA00022679"/>
    </source>
</evidence>
<organism evidence="8 9">
    <name type="scientific">Desulforamulus ferrireducens</name>
    <dbReference type="NCBI Taxonomy" id="1833852"/>
    <lineage>
        <taxon>Bacteria</taxon>
        <taxon>Bacillati</taxon>
        <taxon>Bacillota</taxon>
        <taxon>Clostridia</taxon>
        <taxon>Eubacteriales</taxon>
        <taxon>Peptococcaceae</taxon>
        <taxon>Desulforamulus</taxon>
    </lineage>
</organism>
<evidence type="ECO:0000259" key="6">
    <source>
        <dbReference type="Pfam" id="PF04263"/>
    </source>
</evidence>
<protein>
    <submittedName>
        <fullName evidence="8">Thiamin pyrophosphokinase</fullName>
    </submittedName>
</protein>
<keyword evidence="1" id="KW-0808">Transferase</keyword>
<evidence type="ECO:0000256" key="5">
    <source>
        <dbReference type="SAM" id="Phobius"/>
    </source>
</evidence>
<dbReference type="RefSeq" id="WP_077713475.1">
    <property type="nucleotide sequence ID" value="NZ_CP019698.1"/>
</dbReference>
<feature type="domain" description="SteA-like C-terminal" evidence="7">
    <location>
        <begin position="320"/>
        <end position="372"/>
    </location>
</feature>
<dbReference type="GO" id="GO:0005524">
    <property type="term" value="F:ATP binding"/>
    <property type="evidence" value="ECO:0007669"/>
    <property type="project" value="UniProtKB-KW"/>
</dbReference>
<dbReference type="InterPro" id="IPR022215">
    <property type="entry name" value="SteA-like_C"/>
</dbReference>
<evidence type="ECO:0000256" key="3">
    <source>
        <dbReference type="ARBA" id="ARBA00022777"/>
    </source>
</evidence>
<sequence length="374" mass="41196">MNIRAIARVDKRTKDLAKRIHANEIAVICHHELDKVAADSLIAAKVKAVINADPSLSEDYPNQGPITLLEAGIPILDNAGRHLMEEVKDGDELEIRGNVVWHKGRKLAEGTLLTITQVKEHMEKSRSRMDRVLSRFIHNTLDYARNEVDFVCGGLNIPEVSTNFKGKHTLIVVRGHNYKEDLNTIKSYIDEVHPVLIGVDGGADALLEFGYKPDMIIGDMDSITDRALCCGAELVVHAYPDGRAPGMERVHALGQQAKIFPAPGTSEDIAMMLAYENGTELIVAVGTHSNMLDFLEKGRKGMASTFLVRLKVGDILVDAKGVSQLYNKNRIKMKYVGQILLAGLVPLAVVVAMAPPTRELFRLLVLNVRLIFGV</sequence>
<dbReference type="InterPro" id="IPR036759">
    <property type="entry name" value="TPK_catalytic_sf"/>
</dbReference>
<keyword evidence="5" id="KW-0812">Transmembrane</keyword>
<dbReference type="InterPro" id="IPR047795">
    <property type="entry name" value="Put_SteA-like"/>
</dbReference>
<keyword evidence="2" id="KW-0547">Nucleotide-binding</keyword>
<evidence type="ECO:0000313" key="8">
    <source>
        <dbReference type="EMBL" id="AQS58522.1"/>
    </source>
</evidence>
<dbReference type="SUPFAM" id="SSF63999">
    <property type="entry name" value="Thiamin pyrophosphokinase, catalytic domain"/>
    <property type="match status" value="1"/>
</dbReference>
<name>A0A1S6IUS7_9FIRM</name>
<gene>
    <name evidence="8" type="ORF">B0537_05125</name>
</gene>
<keyword evidence="5" id="KW-0472">Membrane</keyword>
<proteinExistence type="predicted"/>
<keyword evidence="9" id="KW-1185">Reference proteome</keyword>
<feature type="transmembrane region" description="Helical" evidence="5">
    <location>
        <begin position="335"/>
        <end position="354"/>
    </location>
</feature>
<dbReference type="InterPro" id="IPR007371">
    <property type="entry name" value="TPK_catalytic"/>
</dbReference>
<dbReference type="Proteomes" id="UP000189464">
    <property type="component" value="Chromosome"/>
</dbReference>
<dbReference type="KEGG" id="dfg:B0537_05125"/>
<evidence type="ECO:0000256" key="4">
    <source>
        <dbReference type="ARBA" id="ARBA00022840"/>
    </source>
</evidence>
<dbReference type="GO" id="GO:0004788">
    <property type="term" value="F:thiamine diphosphokinase activity"/>
    <property type="evidence" value="ECO:0007669"/>
    <property type="project" value="InterPro"/>
</dbReference>
<accession>A0A1S6IUS7</accession>
<dbReference type="OrthoDB" id="9804377at2"/>
<evidence type="ECO:0000256" key="2">
    <source>
        <dbReference type="ARBA" id="ARBA00022741"/>
    </source>
</evidence>
<dbReference type="AlphaFoldDB" id="A0A1S6IUS7"/>
<dbReference type="GO" id="GO:0016301">
    <property type="term" value="F:kinase activity"/>
    <property type="evidence" value="ECO:0007669"/>
    <property type="project" value="UniProtKB-KW"/>
</dbReference>
<keyword evidence="3 8" id="KW-0418">Kinase</keyword>